<evidence type="ECO:0000313" key="8">
    <source>
        <dbReference type="EMBL" id="GER99480.1"/>
    </source>
</evidence>
<evidence type="ECO:0000256" key="4">
    <source>
        <dbReference type="ARBA" id="ARBA00023002"/>
    </source>
</evidence>
<evidence type="ECO:0000256" key="2">
    <source>
        <dbReference type="ARBA" id="ARBA00022617"/>
    </source>
</evidence>
<dbReference type="InterPro" id="IPR036396">
    <property type="entry name" value="Cyt_P450_sf"/>
</dbReference>
<keyword evidence="4 7" id="KW-0560">Oxidoreductase</keyword>
<dbReference type="SUPFAM" id="SSF48264">
    <property type="entry name" value="Cytochrome P450"/>
    <property type="match status" value="1"/>
</dbReference>
<dbReference type="PROSITE" id="PS00086">
    <property type="entry name" value="CYTOCHROME_P450"/>
    <property type="match status" value="1"/>
</dbReference>
<dbReference type="GO" id="GO:0020037">
    <property type="term" value="F:heme binding"/>
    <property type="evidence" value="ECO:0007669"/>
    <property type="project" value="InterPro"/>
</dbReference>
<keyword evidence="6 7" id="KW-0503">Monooxygenase</keyword>
<protein>
    <submittedName>
        <fullName evidence="8">Cytochrome P450</fullName>
    </submittedName>
</protein>
<keyword evidence="3 7" id="KW-0479">Metal-binding</keyword>
<keyword evidence="9" id="KW-1185">Reference proteome</keyword>
<comment type="caution">
    <text evidence="8">The sequence shown here is derived from an EMBL/GenBank/DDBJ whole genome shotgun (WGS) entry which is preliminary data.</text>
</comment>
<comment type="similarity">
    <text evidence="1 7">Belongs to the cytochrome P450 family.</text>
</comment>
<dbReference type="InterPro" id="IPR002397">
    <property type="entry name" value="Cyt_P450_B"/>
</dbReference>
<reference evidence="8 9" key="1">
    <citation type="submission" date="2019-10" db="EMBL/GenBank/DDBJ databases">
        <title>Whole genome shotgun sequence of Acrocarpospora corrugata NBRC 13972.</title>
        <authorList>
            <person name="Ichikawa N."/>
            <person name="Kimura A."/>
            <person name="Kitahashi Y."/>
            <person name="Komaki H."/>
            <person name="Oguchi A."/>
        </authorList>
    </citation>
    <scope>NUCLEOTIDE SEQUENCE [LARGE SCALE GENOMIC DNA]</scope>
    <source>
        <strain evidence="8 9">NBRC 13972</strain>
    </source>
</reference>
<dbReference type="PRINTS" id="PR00359">
    <property type="entry name" value="BP450"/>
</dbReference>
<evidence type="ECO:0000256" key="1">
    <source>
        <dbReference type="ARBA" id="ARBA00010617"/>
    </source>
</evidence>
<proteinExistence type="inferred from homology"/>
<dbReference type="InterPro" id="IPR017972">
    <property type="entry name" value="Cyt_P450_CS"/>
</dbReference>
<dbReference type="Proteomes" id="UP000334990">
    <property type="component" value="Unassembled WGS sequence"/>
</dbReference>
<dbReference type="PANTHER" id="PTHR46696:SF1">
    <property type="entry name" value="CYTOCHROME P450 YJIB-RELATED"/>
    <property type="match status" value="1"/>
</dbReference>
<sequence length="399" mass="43494">MLQLTTTPHDLGPDFLQDQHGTFALLRETGPVREILTPQGQRMWMVTRYQEAREALTDPALSKDIHTARARFDPYTLALAGLDIGGALSEHLLNSDPPEHTRLRRHIGRAFTSRRVRELRPRIEQVAATLLDDLAALGEADLLSVYAFPLPITIICDLLGVPKEDQDDFRSWSTSMARLDSEQAGAAAMALAGYLGQLVAAKRAAPGDDLLSDLVTAGDNPLNDREMLAMAFLLLVAGHETTVNLIGNAVLALHRNPEQRDLLRARPDLLPGAVEEFLRYDGPITLATVRFALRGTEVGGVPIPEGDFVLVSLAGANRDEDRFPHAEDLRVDQDATGHLAFGHGAHHCVGAPLARLEAEIAIGALLARFPDLTVVGDPAQLRWRGAMLLHGLETLPVRI</sequence>
<dbReference type="GO" id="GO:0005506">
    <property type="term" value="F:iron ion binding"/>
    <property type="evidence" value="ECO:0007669"/>
    <property type="project" value="InterPro"/>
</dbReference>
<dbReference type="CDD" id="cd11029">
    <property type="entry name" value="CYP107-like"/>
    <property type="match status" value="1"/>
</dbReference>
<organism evidence="8 9">
    <name type="scientific">Acrocarpospora corrugata</name>
    <dbReference type="NCBI Taxonomy" id="35763"/>
    <lineage>
        <taxon>Bacteria</taxon>
        <taxon>Bacillati</taxon>
        <taxon>Actinomycetota</taxon>
        <taxon>Actinomycetes</taxon>
        <taxon>Streptosporangiales</taxon>
        <taxon>Streptosporangiaceae</taxon>
        <taxon>Acrocarpospora</taxon>
    </lineage>
</organism>
<dbReference type="OrthoDB" id="4133219at2"/>
<dbReference type="PANTHER" id="PTHR46696">
    <property type="entry name" value="P450, PUTATIVE (EUROFUNG)-RELATED"/>
    <property type="match status" value="1"/>
</dbReference>
<dbReference type="EMBL" id="BLAD01000040">
    <property type="protein sequence ID" value="GER99480.1"/>
    <property type="molecule type" value="Genomic_DNA"/>
</dbReference>
<evidence type="ECO:0000256" key="7">
    <source>
        <dbReference type="RuleBase" id="RU000461"/>
    </source>
</evidence>
<dbReference type="AlphaFoldDB" id="A0A5M3VXG2"/>
<dbReference type="Gene3D" id="1.10.630.10">
    <property type="entry name" value="Cytochrome P450"/>
    <property type="match status" value="1"/>
</dbReference>
<evidence type="ECO:0000256" key="6">
    <source>
        <dbReference type="ARBA" id="ARBA00023033"/>
    </source>
</evidence>
<evidence type="ECO:0000313" key="9">
    <source>
        <dbReference type="Proteomes" id="UP000334990"/>
    </source>
</evidence>
<keyword evidence="5 7" id="KW-0408">Iron</keyword>
<dbReference type="InterPro" id="IPR001128">
    <property type="entry name" value="Cyt_P450"/>
</dbReference>
<dbReference type="GO" id="GO:0004497">
    <property type="term" value="F:monooxygenase activity"/>
    <property type="evidence" value="ECO:0007669"/>
    <property type="project" value="UniProtKB-KW"/>
</dbReference>
<dbReference type="GO" id="GO:0016705">
    <property type="term" value="F:oxidoreductase activity, acting on paired donors, with incorporation or reduction of molecular oxygen"/>
    <property type="evidence" value="ECO:0007669"/>
    <property type="project" value="InterPro"/>
</dbReference>
<evidence type="ECO:0000256" key="3">
    <source>
        <dbReference type="ARBA" id="ARBA00022723"/>
    </source>
</evidence>
<gene>
    <name evidence="8" type="ORF">Acor_15440</name>
</gene>
<dbReference type="FunFam" id="1.10.630.10:FF:000018">
    <property type="entry name" value="Cytochrome P450 monooxygenase"/>
    <property type="match status" value="1"/>
</dbReference>
<dbReference type="Pfam" id="PF00067">
    <property type="entry name" value="p450"/>
    <property type="match status" value="1"/>
</dbReference>
<accession>A0A5M3VXG2</accession>
<keyword evidence="2 7" id="KW-0349">Heme</keyword>
<evidence type="ECO:0000256" key="5">
    <source>
        <dbReference type="ARBA" id="ARBA00023004"/>
    </source>
</evidence>
<name>A0A5M3VXG2_9ACTN</name>